<dbReference type="OrthoDB" id="3247165at2759"/>
<dbReference type="PANTHER" id="PTHR47642:SF6">
    <property type="entry name" value="ATP-DEPENDENT DNA HELICASE"/>
    <property type="match status" value="1"/>
</dbReference>
<protein>
    <recommendedName>
        <fullName evidence="3">ATP-dependent DNA helicase</fullName>
    </recommendedName>
</protein>
<dbReference type="EMBL" id="AACS02000005">
    <property type="protein sequence ID" value="EAU80534.2"/>
    <property type="molecule type" value="Genomic_DNA"/>
</dbReference>
<dbReference type="InterPro" id="IPR027417">
    <property type="entry name" value="P-loop_NTPase"/>
</dbReference>
<evidence type="ECO:0000313" key="1">
    <source>
        <dbReference type="EMBL" id="EAU80534.2"/>
    </source>
</evidence>
<comment type="caution">
    <text evidence="1">The sequence shown here is derived from an EMBL/GenBank/DDBJ whole genome shotgun (WGS) entry which is preliminary data.</text>
</comment>
<reference evidence="1 2" key="1">
    <citation type="journal article" date="2010" name="Proc. Natl. Acad. Sci. U.S.A.">
        <title>Insights into evolution of multicellular fungi from the assembled chromosomes of the mushroom Coprinopsis cinerea (Coprinus cinereus).</title>
        <authorList>
            <person name="Stajich J.E."/>
            <person name="Wilke S.K."/>
            <person name="Ahren D."/>
            <person name="Au C.H."/>
            <person name="Birren B.W."/>
            <person name="Borodovsky M."/>
            <person name="Burns C."/>
            <person name="Canback B."/>
            <person name="Casselton L.A."/>
            <person name="Cheng C.K."/>
            <person name="Deng J."/>
            <person name="Dietrich F.S."/>
            <person name="Fargo D.C."/>
            <person name="Farman M.L."/>
            <person name="Gathman A.C."/>
            <person name="Goldberg J."/>
            <person name="Guigo R."/>
            <person name="Hoegger P.J."/>
            <person name="Hooker J.B."/>
            <person name="Huggins A."/>
            <person name="James T.Y."/>
            <person name="Kamada T."/>
            <person name="Kilaru S."/>
            <person name="Kodira C."/>
            <person name="Kues U."/>
            <person name="Kupfer D."/>
            <person name="Kwan H.S."/>
            <person name="Lomsadze A."/>
            <person name="Li W."/>
            <person name="Lilly W.W."/>
            <person name="Ma L.J."/>
            <person name="Mackey A.J."/>
            <person name="Manning G."/>
            <person name="Martin F."/>
            <person name="Muraguchi H."/>
            <person name="Natvig D.O."/>
            <person name="Palmerini H."/>
            <person name="Ramesh M.A."/>
            <person name="Rehmeyer C.J."/>
            <person name="Roe B.A."/>
            <person name="Shenoy N."/>
            <person name="Stanke M."/>
            <person name="Ter-Hovhannisyan V."/>
            <person name="Tunlid A."/>
            <person name="Velagapudi R."/>
            <person name="Vision T.J."/>
            <person name="Zeng Q."/>
            <person name="Zolan M.E."/>
            <person name="Pukkila P.J."/>
        </authorList>
    </citation>
    <scope>NUCLEOTIDE SEQUENCE [LARGE SCALE GENOMIC DNA]</scope>
    <source>
        <strain evidence="2">Okayama-7 / 130 / ATCC MYA-4618 / FGSC 9003</strain>
    </source>
</reference>
<dbReference type="Proteomes" id="UP000001861">
    <property type="component" value="Unassembled WGS sequence"/>
</dbReference>
<dbReference type="GeneID" id="6017962"/>
<dbReference type="InterPro" id="IPR051055">
    <property type="entry name" value="PIF1_helicase"/>
</dbReference>
<gene>
    <name evidence="1" type="ORF">CC1G_13028</name>
</gene>
<proteinExistence type="predicted"/>
<dbReference type="HOGENOM" id="CLU_698318_0_0_1"/>
<keyword evidence="2" id="KW-1185">Reference proteome</keyword>
<dbReference type="OMA" id="CTVITRE"/>
<name>A8PGU7_COPC7</name>
<accession>A8PGU7</accession>
<dbReference type="PANTHER" id="PTHR47642">
    <property type="entry name" value="ATP-DEPENDENT DNA HELICASE"/>
    <property type="match status" value="1"/>
</dbReference>
<dbReference type="Gene3D" id="3.40.50.300">
    <property type="entry name" value="P-loop containing nucleotide triphosphate hydrolases"/>
    <property type="match status" value="1"/>
</dbReference>
<evidence type="ECO:0008006" key="3">
    <source>
        <dbReference type="Google" id="ProtNLM"/>
    </source>
</evidence>
<dbReference type="eggNOG" id="KOG0987">
    <property type="taxonomic scope" value="Eukaryota"/>
</dbReference>
<dbReference type="AlphaFoldDB" id="A8PGU7"/>
<organism evidence="1 2">
    <name type="scientific">Coprinopsis cinerea (strain Okayama-7 / 130 / ATCC MYA-4618 / FGSC 9003)</name>
    <name type="common">Inky cap fungus</name>
    <name type="synonym">Hormographiella aspergillata</name>
    <dbReference type="NCBI Taxonomy" id="240176"/>
    <lineage>
        <taxon>Eukaryota</taxon>
        <taxon>Fungi</taxon>
        <taxon>Dikarya</taxon>
        <taxon>Basidiomycota</taxon>
        <taxon>Agaricomycotina</taxon>
        <taxon>Agaricomycetes</taxon>
        <taxon>Agaricomycetidae</taxon>
        <taxon>Agaricales</taxon>
        <taxon>Agaricineae</taxon>
        <taxon>Psathyrellaceae</taxon>
        <taxon>Coprinopsis</taxon>
    </lineage>
</organism>
<dbReference type="InParanoid" id="A8PGU7"/>
<evidence type="ECO:0000313" key="2">
    <source>
        <dbReference type="Proteomes" id="UP000001861"/>
    </source>
</evidence>
<sequence>MAGTGKTQVLKSLIAFFKARGEPYRLVLLGPTGTSAALIGGTTYHSFLSIVSGKWGSNRGELRAVEEVRERLLGLPPTKGHALYSGDVSLKQSPRQKVEDQQETIGKSIWCKFTCCVILKKNMRQREGTEDDMKFRMALENLRYRACTNDDIAFLKTRIPAYNANISLDDPKFRVDSLCQTQSNDEFQSDEVGSSKVDPRLQVILWDQVPSTSEQVPARLSLCIGMPVMVRSNEATELCITRGQEAIVVGWKSTPIKGFPRHNSLDTLFVRLVNPPKRIKIPGLPEMVVPLTKTTQQVTAKLPNGETPKISRRQIPVLPNFSMTDYASQGKTRALPDEVVKPTRWATIDAYKKWSKDNVEADWHPVLRSEPRKDEWQRPIIIVGIPGDSIVNGTG</sequence>
<dbReference type="STRING" id="240176.A8PGU7"/>
<dbReference type="RefSeq" id="XP_001841285.2">
    <property type="nucleotide sequence ID" value="XM_001841233.2"/>
</dbReference>
<dbReference type="VEuPathDB" id="FungiDB:CC1G_13028"/>
<dbReference type="KEGG" id="cci:CC1G_13028"/>